<dbReference type="Proteomes" id="UP000326396">
    <property type="component" value="Linkage Group LG15"/>
</dbReference>
<proteinExistence type="predicted"/>
<protein>
    <submittedName>
        <fullName evidence="1">Uncharacterized protein</fullName>
    </submittedName>
</protein>
<evidence type="ECO:0000313" key="2">
    <source>
        <dbReference type="Proteomes" id="UP000326396"/>
    </source>
</evidence>
<sequence length="228" mass="26160">MVAGGVRVWWHHHTWRQLLMVVALRMCVRTSYRRRDERQHILVAVTVAKIVGGEIEMGWWSTVYWMASVKRSRKGGCGQSFTDHTRVCFGVCRNKGKDKGNLDANRLWDEMAEKVTRAAKETLGMTTCNKSGQKESWWWNDEYVENDECGRKRCAKRSYGLSGIAKRSFRRKTGEITLGRYALGRVGMPGDARGSNRKYLVTLARAVRLGWLRVARRCAWGCLVEQLG</sequence>
<keyword evidence="2" id="KW-1185">Reference proteome</keyword>
<organism evidence="1 2">
    <name type="scientific">Mikania micrantha</name>
    <name type="common">bitter vine</name>
    <dbReference type="NCBI Taxonomy" id="192012"/>
    <lineage>
        <taxon>Eukaryota</taxon>
        <taxon>Viridiplantae</taxon>
        <taxon>Streptophyta</taxon>
        <taxon>Embryophyta</taxon>
        <taxon>Tracheophyta</taxon>
        <taxon>Spermatophyta</taxon>
        <taxon>Magnoliopsida</taxon>
        <taxon>eudicotyledons</taxon>
        <taxon>Gunneridae</taxon>
        <taxon>Pentapetalae</taxon>
        <taxon>asterids</taxon>
        <taxon>campanulids</taxon>
        <taxon>Asterales</taxon>
        <taxon>Asteraceae</taxon>
        <taxon>Asteroideae</taxon>
        <taxon>Heliantheae alliance</taxon>
        <taxon>Eupatorieae</taxon>
        <taxon>Mikania</taxon>
    </lineage>
</organism>
<accession>A0A5N6P0H0</accession>
<name>A0A5N6P0H0_9ASTR</name>
<evidence type="ECO:0000313" key="1">
    <source>
        <dbReference type="EMBL" id="KAD5802317.1"/>
    </source>
</evidence>
<comment type="caution">
    <text evidence="1">The sequence shown here is derived from an EMBL/GenBank/DDBJ whole genome shotgun (WGS) entry which is preliminary data.</text>
</comment>
<gene>
    <name evidence="1" type="ORF">E3N88_13677</name>
</gene>
<dbReference type="EMBL" id="SZYD01000007">
    <property type="protein sequence ID" value="KAD5802317.1"/>
    <property type="molecule type" value="Genomic_DNA"/>
</dbReference>
<reference evidence="1 2" key="1">
    <citation type="submission" date="2019-05" db="EMBL/GenBank/DDBJ databases">
        <title>Mikania micrantha, genome provides insights into the molecular mechanism of rapid growth.</title>
        <authorList>
            <person name="Liu B."/>
        </authorList>
    </citation>
    <scope>NUCLEOTIDE SEQUENCE [LARGE SCALE GENOMIC DNA]</scope>
    <source>
        <strain evidence="1">NLD-2019</strain>
        <tissue evidence="1">Leaf</tissue>
    </source>
</reference>
<dbReference type="AlphaFoldDB" id="A0A5N6P0H0"/>